<sequence>MTDLDPWKVQVQHPEHSNSATNGKVTDEINNSTETANSALGFEDSFIGAENNNCSSDKKRPENTNKSNNKPEHQPLPDSQTYLKGLERKLDKLKKNSKLVEALSEKRSDCLRSLIQGDLSGSNSNNDLLLELEASINSDSAVHNLYRQIQPVQAVTVGETVHIVKYDQLEEQRLEADAEENGELPASR</sequence>
<dbReference type="PANTHER" id="PTHR31800:SF1">
    <property type="entry name" value="COILED-COIL DOMAIN-CONTAINING PROTEIN 32"/>
    <property type="match status" value="1"/>
</dbReference>
<gene>
    <name evidence="2" type="primary">101897759</name>
</gene>
<dbReference type="STRING" id="7370.A0A1I8NI34"/>
<proteinExistence type="predicted"/>
<dbReference type="eggNOG" id="ENOG502SEJM">
    <property type="taxonomic scope" value="Eukaryota"/>
</dbReference>
<dbReference type="OrthoDB" id="5982503at2759"/>
<feature type="region of interest" description="Disordered" evidence="1">
    <location>
        <begin position="1"/>
        <end position="80"/>
    </location>
</feature>
<feature type="compositionally biased region" description="Basic and acidic residues" evidence="1">
    <location>
        <begin position="56"/>
        <end position="75"/>
    </location>
</feature>
<dbReference type="InterPro" id="IPR028039">
    <property type="entry name" value="CCDC32"/>
</dbReference>
<dbReference type="VEuPathDB" id="VectorBase:MDOMA2_001448"/>
<dbReference type="PANTHER" id="PTHR31800">
    <property type="entry name" value="COILED-COIL DOMAIN-CONTAINING PROTEIN 32"/>
    <property type="match status" value="1"/>
</dbReference>
<dbReference type="Pfam" id="PF14989">
    <property type="entry name" value="CCDC32"/>
    <property type="match status" value="1"/>
</dbReference>
<dbReference type="EnsemblMetazoa" id="MDOA015370-RA">
    <property type="protein sequence ID" value="MDOA015370-PA"/>
    <property type="gene ID" value="MDOA015370"/>
</dbReference>
<feature type="compositionally biased region" description="Polar residues" evidence="1">
    <location>
        <begin position="17"/>
        <end position="38"/>
    </location>
</feature>
<dbReference type="AlphaFoldDB" id="A0A1I8NI34"/>
<dbReference type="KEGG" id="mde:101897759"/>
<dbReference type="RefSeq" id="XP_005185681.2">
    <property type="nucleotide sequence ID" value="XM_005185624.4"/>
</dbReference>
<protein>
    <submittedName>
        <fullName evidence="2">Uncharacterized protein</fullName>
    </submittedName>
</protein>
<evidence type="ECO:0000256" key="1">
    <source>
        <dbReference type="SAM" id="MobiDB-lite"/>
    </source>
</evidence>
<organism evidence="2">
    <name type="scientific">Musca domestica</name>
    <name type="common">House fly</name>
    <dbReference type="NCBI Taxonomy" id="7370"/>
    <lineage>
        <taxon>Eukaryota</taxon>
        <taxon>Metazoa</taxon>
        <taxon>Ecdysozoa</taxon>
        <taxon>Arthropoda</taxon>
        <taxon>Hexapoda</taxon>
        <taxon>Insecta</taxon>
        <taxon>Pterygota</taxon>
        <taxon>Neoptera</taxon>
        <taxon>Endopterygota</taxon>
        <taxon>Diptera</taxon>
        <taxon>Brachycera</taxon>
        <taxon>Muscomorpha</taxon>
        <taxon>Muscoidea</taxon>
        <taxon>Muscidae</taxon>
        <taxon>Musca</taxon>
    </lineage>
</organism>
<reference evidence="2" key="1">
    <citation type="submission" date="2020-05" db="UniProtKB">
        <authorList>
            <consortium name="EnsemblMetazoa"/>
        </authorList>
    </citation>
    <scope>IDENTIFICATION</scope>
    <source>
        <strain evidence="2">Aabys</strain>
    </source>
</reference>
<accession>A0A1I8NI34</accession>
<dbReference type="GO" id="GO:0044782">
    <property type="term" value="P:cilium organization"/>
    <property type="evidence" value="ECO:0007669"/>
    <property type="project" value="TreeGrafter"/>
</dbReference>
<name>A0A1I8NI34_MUSDO</name>
<dbReference type="VEuPathDB" id="VectorBase:MDOA015370"/>
<evidence type="ECO:0000313" key="2">
    <source>
        <dbReference type="EnsemblMetazoa" id="MDOA015370-PA"/>
    </source>
</evidence>